<dbReference type="AlphaFoldDB" id="A0A8H6HI30"/>
<accession>A0A8H6HI30</accession>
<sequence length="512" mass="56753">MLISAPSRMRRGPSLGSSTTADISSLCRGTLATVFSFYLAGKGTPLAGPIPSALLLAHVCSEWKRVTMLPAYRSFWSNIVVVNPQPFDFHLVKHSITLSGDLPLTVTFGAHQIMNRSGVAWATLQKLMKGASRWKNLSLNVVGTNFPQLPSLPSLECCDLGLTGAWHVDDIQNLCTSILRSPSLRTFIFQSPLPLPHECSPDLTTDISCPDWSRLQFLQLHHTHDDNHLAQILSHCTSLESLHIRLVPPEHALPSAEAIRIPNLRTLHLGPLEYRNTFLSRLDTPNLRALVISPGGARGVLGRDILLDFIDRVSKTSKLKSLAWCEVKDYPSPELLVDFFYHPSICDDLEELELQMPISDTFIEALRGPTQLPPNWRRIPIDRRFIGQPPPHNSPLLPQLKKLRLSGAAMVRCSPDQLGSLAKVRFGYKAGIGREALQQLVFQRLGPSAATPKRHPIGRPGSAGVLNERQDKEKLEAWLRDIDGVSFEAVEVHTDRAGGWLFTVTADRVGEL</sequence>
<dbReference type="InterPro" id="IPR032675">
    <property type="entry name" value="LRR_dom_sf"/>
</dbReference>
<dbReference type="SUPFAM" id="SSF52047">
    <property type="entry name" value="RNI-like"/>
    <property type="match status" value="1"/>
</dbReference>
<evidence type="ECO:0000313" key="3">
    <source>
        <dbReference type="Proteomes" id="UP000521943"/>
    </source>
</evidence>
<comment type="caution">
    <text evidence="2">The sequence shown here is derived from an EMBL/GenBank/DDBJ whole genome shotgun (WGS) entry which is preliminary data.</text>
</comment>
<evidence type="ECO:0000313" key="2">
    <source>
        <dbReference type="EMBL" id="KAF6747444.1"/>
    </source>
</evidence>
<reference evidence="2 3" key="1">
    <citation type="submission" date="2020-07" db="EMBL/GenBank/DDBJ databases">
        <title>Comparative genomics of pyrophilous fungi reveals a link between fire events and developmental genes.</title>
        <authorList>
            <consortium name="DOE Joint Genome Institute"/>
            <person name="Steindorff A.S."/>
            <person name="Carver A."/>
            <person name="Calhoun S."/>
            <person name="Stillman K."/>
            <person name="Liu H."/>
            <person name="Lipzen A."/>
            <person name="Pangilinan J."/>
            <person name="Labutti K."/>
            <person name="Bruns T.D."/>
            <person name="Grigoriev I.V."/>
        </authorList>
    </citation>
    <scope>NUCLEOTIDE SEQUENCE [LARGE SCALE GENOMIC DNA]</scope>
    <source>
        <strain evidence="2 3">CBS 144469</strain>
    </source>
</reference>
<organism evidence="2 3">
    <name type="scientific">Ephemerocybe angulata</name>
    <dbReference type="NCBI Taxonomy" id="980116"/>
    <lineage>
        <taxon>Eukaryota</taxon>
        <taxon>Fungi</taxon>
        <taxon>Dikarya</taxon>
        <taxon>Basidiomycota</taxon>
        <taxon>Agaricomycotina</taxon>
        <taxon>Agaricomycetes</taxon>
        <taxon>Agaricomycetidae</taxon>
        <taxon>Agaricales</taxon>
        <taxon>Agaricineae</taxon>
        <taxon>Psathyrellaceae</taxon>
        <taxon>Ephemerocybe</taxon>
    </lineage>
</organism>
<protein>
    <recommendedName>
        <fullName evidence="4">F-box domain-containing protein</fullName>
    </recommendedName>
</protein>
<name>A0A8H6HI30_9AGAR</name>
<proteinExistence type="predicted"/>
<evidence type="ECO:0008006" key="4">
    <source>
        <dbReference type="Google" id="ProtNLM"/>
    </source>
</evidence>
<dbReference type="Gene3D" id="3.80.10.10">
    <property type="entry name" value="Ribonuclease Inhibitor"/>
    <property type="match status" value="1"/>
</dbReference>
<dbReference type="Proteomes" id="UP000521943">
    <property type="component" value="Unassembled WGS sequence"/>
</dbReference>
<feature type="region of interest" description="Disordered" evidence="1">
    <location>
        <begin position="1"/>
        <end position="21"/>
    </location>
</feature>
<dbReference type="EMBL" id="JACGCI010000081">
    <property type="protein sequence ID" value="KAF6747444.1"/>
    <property type="molecule type" value="Genomic_DNA"/>
</dbReference>
<keyword evidence="3" id="KW-1185">Reference proteome</keyword>
<dbReference type="OrthoDB" id="3071830at2759"/>
<gene>
    <name evidence="2" type="ORF">DFP72DRAFT_607529</name>
</gene>
<evidence type="ECO:0000256" key="1">
    <source>
        <dbReference type="SAM" id="MobiDB-lite"/>
    </source>
</evidence>